<sequence length="207" mass="23360">KLYIRVTPEGSSFTSFAQVISAAVKKRHLQLPARAQDFYDPPMKGALKSRMCLTDQFMFLNKAAIKTEKDFKEDGSLLDPWKLCSLQQVEELKSVIRIGPIWFSGINIFVCMAQLNTFSVLQALTMDRQLGHSFKIPAGTFGIFTMLALTAFLPLYDRVIVPMSRRYEQKRHYPFAESRGGIRTVNIIHVGGSRGRDKAAERGSAPR</sequence>
<organism evidence="7 8">
    <name type="scientific">Taxus chinensis</name>
    <name type="common">Chinese yew</name>
    <name type="synonym">Taxus wallichiana var. chinensis</name>
    <dbReference type="NCBI Taxonomy" id="29808"/>
    <lineage>
        <taxon>Eukaryota</taxon>
        <taxon>Viridiplantae</taxon>
        <taxon>Streptophyta</taxon>
        <taxon>Embryophyta</taxon>
        <taxon>Tracheophyta</taxon>
        <taxon>Spermatophyta</taxon>
        <taxon>Pinopsida</taxon>
        <taxon>Pinidae</taxon>
        <taxon>Conifers II</taxon>
        <taxon>Cupressales</taxon>
        <taxon>Taxaceae</taxon>
        <taxon>Taxus</taxon>
    </lineage>
</organism>
<evidence type="ECO:0000256" key="3">
    <source>
        <dbReference type="ARBA" id="ARBA00022692"/>
    </source>
</evidence>
<evidence type="ECO:0000313" key="8">
    <source>
        <dbReference type="Proteomes" id="UP000824469"/>
    </source>
</evidence>
<accession>A0AA38FDM1</accession>
<evidence type="ECO:0000313" key="7">
    <source>
        <dbReference type="EMBL" id="KAH9298748.1"/>
    </source>
</evidence>
<feature type="transmembrane region" description="Helical" evidence="6">
    <location>
        <begin position="101"/>
        <end position="124"/>
    </location>
</feature>
<dbReference type="Gene3D" id="1.20.1250.20">
    <property type="entry name" value="MFS general substrate transporter like domains"/>
    <property type="match status" value="1"/>
</dbReference>
<dbReference type="InterPro" id="IPR000109">
    <property type="entry name" value="POT_fam"/>
</dbReference>
<reference evidence="7 8" key="1">
    <citation type="journal article" date="2021" name="Nat. Plants">
        <title>The Taxus genome provides insights into paclitaxel biosynthesis.</title>
        <authorList>
            <person name="Xiong X."/>
            <person name="Gou J."/>
            <person name="Liao Q."/>
            <person name="Li Y."/>
            <person name="Zhou Q."/>
            <person name="Bi G."/>
            <person name="Li C."/>
            <person name="Du R."/>
            <person name="Wang X."/>
            <person name="Sun T."/>
            <person name="Guo L."/>
            <person name="Liang H."/>
            <person name="Lu P."/>
            <person name="Wu Y."/>
            <person name="Zhang Z."/>
            <person name="Ro D.K."/>
            <person name="Shang Y."/>
            <person name="Huang S."/>
            <person name="Yan J."/>
        </authorList>
    </citation>
    <scope>NUCLEOTIDE SEQUENCE [LARGE SCALE GENOMIC DNA]</scope>
    <source>
        <strain evidence="7">Ta-2019</strain>
    </source>
</reference>
<comment type="similarity">
    <text evidence="2">Belongs to the major facilitator superfamily. Proton-dependent oligopeptide transporter (POT/PTR) (TC 2.A.17) family.</text>
</comment>
<keyword evidence="5 6" id="KW-0472">Membrane</keyword>
<feature type="transmembrane region" description="Helical" evidence="6">
    <location>
        <begin position="136"/>
        <end position="156"/>
    </location>
</feature>
<protein>
    <submittedName>
        <fullName evidence="7">Uncharacterized protein</fullName>
    </submittedName>
</protein>
<dbReference type="EMBL" id="JAHRHJ020000010">
    <property type="protein sequence ID" value="KAH9298748.1"/>
    <property type="molecule type" value="Genomic_DNA"/>
</dbReference>
<proteinExistence type="inferred from homology"/>
<keyword evidence="4 6" id="KW-1133">Transmembrane helix</keyword>
<dbReference type="AlphaFoldDB" id="A0AA38FDM1"/>
<feature type="non-terminal residue" evidence="7">
    <location>
        <position position="1"/>
    </location>
</feature>
<feature type="non-terminal residue" evidence="7">
    <location>
        <position position="207"/>
    </location>
</feature>
<keyword evidence="3 6" id="KW-0812">Transmembrane</keyword>
<name>A0AA38FDM1_TAXCH</name>
<evidence type="ECO:0000256" key="4">
    <source>
        <dbReference type="ARBA" id="ARBA00022989"/>
    </source>
</evidence>
<dbReference type="Proteomes" id="UP000824469">
    <property type="component" value="Unassembled WGS sequence"/>
</dbReference>
<dbReference type="GO" id="GO:0022857">
    <property type="term" value="F:transmembrane transporter activity"/>
    <property type="evidence" value="ECO:0007669"/>
    <property type="project" value="InterPro"/>
</dbReference>
<dbReference type="OMA" id="CTANHTV"/>
<dbReference type="InterPro" id="IPR036259">
    <property type="entry name" value="MFS_trans_sf"/>
</dbReference>
<evidence type="ECO:0000256" key="1">
    <source>
        <dbReference type="ARBA" id="ARBA00004141"/>
    </source>
</evidence>
<keyword evidence="8" id="KW-1185">Reference proteome</keyword>
<comment type="caution">
    <text evidence="7">The sequence shown here is derived from an EMBL/GenBank/DDBJ whole genome shotgun (WGS) entry which is preliminary data.</text>
</comment>
<gene>
    <name evidence="7" type="ORF">KI387_030430</name>
</gene>
<evidence type="ECO:0000256" key="2">
    <source>
        <dbReference type="ARBA" id="ARBA00005982"/>
    </source>
</evidence>
<dbReference type="GO" id="GO:0016020">
    <property type="term" value="C:membrane"/>
    <property type="evidence" value="ECO:0007669"/>
    <property type="project" value="UniProtKB-SubCell"/>
</dbReference>
<dbReference type="PANTHER" id="PTHR11654">
    <property type="entry name" value="OLIGOPEPTIDE TRANSPORTER-RELATED"/>
    <property type="match status" value="1"/>
</dbReference>
<dbReference type="Pfam" id="PF00854">
    <property type="entry name" value="PTR2"/>
    <property type="match status" value="1"/>
</dbReference>
<comment type="subcellular location">
    <subcellularLocation>
        <location evidence="1">Membrane</location>
        <topology evidence="1">Multi-pass membrane protein</topology>
    </subcellularLocation>
</comment>
<evidence type="ECO:0000256" key="5">
    <source>
        <dbReference type="ARBA" id="ARBA00023136"/>
    </source>
</evidence>
<evidence type="ECO:0000256" key="6">
    <source>
        <dbReference type="SAM" id="Phobius"/>
    </source>
</evidence>